<keyword evidence="3" id="KW-1185">Reference proteome</keyword>
<sequence length="405" mass="44550">QTNESGPGHIVPMERSKEGPTMDRWRGCCCVWVAVSRVSAGGGGARAKPGYSLCGSAIASEPGRYLGRIASLSVSRRASTNKRVKSKSTRAALDPLVWNSAGSLEVPLSGMNSSGGPEDDAGVECAGKLTKDQKRAEGRRRALEIAKQKAKQSQGSSDTDPPTNGKRATRKSARHGARNQNRHKNFTKWLLEKFPHIAENSTSMHVLDVAGGKGELSARLSMCHSLKVVMIDPREANVPSVYLNDVVPKLPKKWQQSVLSRLDESPSFVEEEARKRFEQLVMPFVSPIPIFAKPSTSVKFEDPLLDSAVKNASLLIGLHADGATEAIVDAAIAYKKPFVVVPCCVFPSLFRDRFVTVKVDGEIEKRVHVRTHEQFCQYLQEKDSSFIREELPFDGRNVAIWWDGR</sequence>
<dbReference type="EMBL" id="AGNL01018378">
    <property type="protein sequence ID" value="EJK63209.1"/>
    <property type="molecule type" value="Genomic_DNA"/>
</dbReference>
<organism evidence="2 3">
    <name type="scientific">Thalassiosira oceanica</name>
    <name type="common">Marine diatom</name>
    <dbReference type="NCBI Taxonomy" id="159749"/>
    <lineage>
        <taxon>Eukaryota</taxon>
        <taxon>Sar</taxon>
        <taxon>Stramenopiles</taxon>
        <taxon>Ochrophyta</taxon>
        <taxon>Bacillariophyta</taxon>
        <taxon>Coscinodiscophyceae</taxon>
        <taxon>Thalassiosirophycidae</taxon>
        <taxon>Thalassiosirales</taxon>
        <taxon>Thalassiosiraceae</taxon>
        <taxon>Thalassiosira</taxon>
    </lineage>
</organism>
<reference evidence="2 3" key="1">
    <citation type="journal article" date="2012" name="Genome Biol.">
        <title>Genome and low-iron response of an oceanic diatom adapted to chronic iron limitation.</title>
        <authorList>
            <person name="Lommer M."/>
            <person name="Specht M."/>
            <person name="Roy A.S."/>
            <person name="Kraemer L."/>
            <person name="Andreson R."/>
            <person name="Gutowska M.A."/>
            <person name="Wolf J."/>
            <person name="Bergner S.V."/>
            <person name="Schilhabel M.B."/>
            <person name="Klostermeier U.C."/>
            <person name="Beiko R.G."/>
            <person name="Rosenstiel P."/>
            <person name="Hippler M."/>
            <person name="Laroche J."/>
        </authorList>
    </citation>
    <scope>NUCLEOTIDE SEQUENCE [LARGE SCALE GENOMIC DNA]</scope>
    <source>
        <strain evidence="2 3">CCMP1005</strain>
    </source>
</reference>
<feature type="compositionally biased region" description="Polar residues" evidence="1">
    <location>
        <begin position="151"/>
        <end position="162"/>
    </location>
</feature>
<feature type="compositionally biased region" description="Basic residues" evidence="1">
    <location>
        <begin position="167"/>
        <end position="182"/>
    </location>
</feature>
<dbReference type="SUPFAM" id="SSF53335">
    <property type="entry name" value="S-adenosyl-L-methionine-dependent methyltransferases"/>
    <property type="match status" value="1"/>
</dbReference>
<dbReference type="eggNOG" id="ENOG502S790">
    <property type="taxonomic scope" value="Eukaryota"/>
</dbReference>
<evidence type="ECO:0000313" key="2">
    <source>
        <dbReference type="EMBL" id="EJK63209.1"/>
    </source>
</evidence>
<dbReference type="InterPro" id="IPR029063">
    <property type="entry name" value="SAM-dependent_MTases_sf"/>
</dbReference>
<comment type="caution">
    <text evidence="2">The sequence shown here is derived from an EMBL/GenBank/DDBJ whole genome shotgun (WGS) entry which is preliminary data.</text>
</comment>
<accession>K0SE44</accession>
<gene>
    <name evidence="2" type="ORF">THAOC_16147</name>
</gene>
<evidence type="ECO:0000256" key="1">
    <source>
        <dbReference type="SAM" id="MobiDB-lite"/>
    </source>
</evidence>
<protein>
    <submittedName>
        <fullName evidence="2">Uncharacterized protein</fullName>
    </submittedName>
</protein>
<dbReference type="PANTHER" id="PTHR36971:SF1">
    <property type="entry name" value="METHYLTRANSFERASE DOMAIN-CONTAINING PROTEIN"/>
    <property type="match status" value="1"/>
</dbReference>
<dbReference type="Proteomes" id="UP000266841">
    <property type="component" value="Unassembled WGS sequence"/>
</dbReference>
<dbReference type="PANTHER" id="PTHR36971">
    <property type="entry name" value="UNNAMED PRODUCT"/>
    <property type="match status" value="1"/>
</dbReference>
<evidence type="ECO:0000313" key="3">
    <source>
        <dbReference type="Proteomes" id="UP000266841"/>
    </source>
</evidence>
<dbReference type="OrthoDB" id="7459479at2759"/>
<dbReference type="AlphaFoldDB" id="K0SE44"/>
<proteinExistence type="predicted"/>
<feature type="non-terminal residue" evidence="2">
    <location>
        <position position="1"/>
    </location>
</feature>
<feature type="region of interest" description="Disordered" evidence="1">
    <location>
        <begin position="130"/>
        <end position="182"/>
    </location>
</feature>
<name>K0SE44_THAOC</name>
<dbReference type="OMA" id="RHGARNQ"/>
<feature type="compositionally biased region" description="Basic and acidic residues" evidence="1">
    <location>
        <begin position="130"/>
        <end position="147"/>
    </location>
</feature>